<sequence length="285" mass="28492">MGAGSRITVGVLSIGSLLIGTLLGSAGPAAAMSGGTPVSDPDDAPWIATFALRGPGPLLERSSCGGALVSPDVVLTAAHCLDGVDPATGEVHIGAAVLSSDPGVVRGIRSVQPAHGYGLLASPVAPDRPELSSAKNDLAAVRLDAPVPGVPPLRVLTSPPAVGEHLVFYGHGITAPGSGTSDVLQRGELAVRPDADCAALTPATIHGPSVLCTRDPRTPPPTHPVQGCIGDSGSPAVVRDRSGQPWLAGVFSYGMETAEQPCGAAGFNAFADVTAVPLTGDQQRP</sequence>
<dbReference type="PANTHER" id="PTHR24276">
    <property type="entry name" value="POLYSERASE-RELATED"/>
    <property type="match status" value="1"/>
</dbReference>
<dbReference type="PROSITE" id="PS00134">
    <property type="entry name" value="TRYPSIN_HIS"/>
    <property type="match status" value="1"/>
</dbReference>
<dbReference type="InterPro" id="IPR001254">
    <property type="entry name" value="Trypsin_dom"/>
</dbReference>
<comment type="caution">
    <text evidence="4">The sequence shown here is derived from an EMBL/GenBank/DDBJ whole genome shotgun (WGS) entry which is preliminary data.</text>
</comment>
<dbReference type="PANTHER" id="PTHR24276:SF98">
    <property type="entry name" value="FI18310P1-RELATED"/>
    <property type="match status" value="1"/>
</dbReference>
<keyword evidence="2" id="KW-1015">Disulfide bond</keyword>
<dbReference type="InterPro" id="IPR018114">
    <property type="entry name" value="TRYPSIN_HIS"/>
</dbReference>
<gene>
    <name evidence="4" type="ORF">FB558_8245</name>
</gene>
<evidence type="ECO:0000256" key="1">
    <source>
        <dbReference type="ARBA" id="ARBA00007664"/>
    </source>
</evidence>
<evidence type="ECO:0000313" key="5">
    <source>
        <dbReference type="Proteomes" id="UP000315677"/>
    </source>
</evidence>
<dbReference type="InterPro" id="IPR050430">
    <property type="entry name" value="Peptidase_S1"/>
</dbReference>
<dbReference type="AlphaFoldDB" id="A0A543CXD1"/>
<dbReference type="PRINTS" id="PR00722">
    <property type="entry name" value="CHYMOTRYPSIN"/>
</dbReference>
<dbReference type="Proteomes" id="UP000315677">
    <property type="component" value="Unassembled WGS sequence"/>
</dbReference>
<protein>
    <submittedName>
        <fullName evidence="4">Trypsin</fullName>
    </submittedName>
</protein>
<dbReference type="RefSeq" id="WP_211367203.1">
    <property type="nucleotide sequence ID" value="NZ_VFPA01000008.1"/>
</dbReference>
<dbReference type="EMBL" id="VFPA01000008">
    <property type="protein sequence ID" value="TQM01731.1"/>
    <property type="molecule type" value="Genomic_DNA"/>
</dbReference>
<name>A0A543CXD1_9PSEU</name>
<dbReference type="SUPFAM" id="SSF50494">
    <property type="entry name" value="Trypsin-like serine proteases"/>
    <property type="match status" value="1"/>
</dbReference>
<dbReference type="SMART" id="SM00020">
    <property type="entry name" value="Tryp_SPc"/>
    <property type="match status" value="1"/>
</dbReference>
<dbReference type="InterPro" id="IPR001314">
    <property type="entry name" value="Peptidase_S1A"/>
</dbReference>
<dbReference type="Pfam" id="PF00089">
    <property type="entry name" value="Trypsin"/>
    <property type="match status" value="1"/>
</dbReference>
<keyword evidence="5" id="KW-1185">Reference proteome</keyword>
<accession>A0A543CXD1</accession>
<dbReference type="InterPro" id="IPR043504">
    <property type="entry name" value="Peptidase_S1_PA_chymotrypsin"/>
</dbReference>
<comment type="similarity">
    <text evidence="1">Belongs to the peptidase S1 family.</text>
</comment>
<dbReference type="GO" id="GO:0006508">
    <property type="term" value="P:proteolysis"/>
    <property type="evidence" value="ECO:0007669"/>
    <property type="project" value="InterPro"/>
</dbReference>
<feature type="domain" description="Peptidase S1" evidence="3">
    <location>
        <begin position="32"/>
        <end position="285"/>
    </location>
</feature>
<evidence type="ECO:0000256" key="2">
    <source>
        <dbReference type="ARBA" id="ARBA00023157"/>
    </source>
</evidence>
<organism evidence="4 5">
    <name type="scientific">Pseudonocardia kunmingensis</name>
    <dbReference type="NCBI Taxonomy" id="630975"/>
    <lineage>
        <taxon>Bacteria</taxon>
        <taxon>Bacillati</taxon>
        <taxon>Actinomycetota</taxon>
        <taxon>Actinomycetes</taxon>
        <taxon>Pseudonocardiales</taxon>
        <taxon>Pseudonocardiaceae</taxon>
        <taxon>Pseudonocardia</taxon>
    </lineage>
</organism>
<reference evidence="4 5" key="1">
    <citation type="submission" date="2019-06" db="EMBL/GenBank/DDBJ databases">
        <title>Sequencing the genomes of 1000 actinobacteria strains.</title>
        <authorList>
            <person name="Klenk H.-P."/>
        </authorList>
    </citation>
    <scope>NUCLEOTIDE SEQUENCE [LARGE SCALE GENOMIC DNA]</scope>
    <source>
        <strain evidence="4 5">DSM 45301</strain>
    </source>
</reference>
<evidence type="ECO:0000259" key="3">
    <source>
        <dbReference type="PROSITE" id="PS50240"/>
    </source>
</evidence>
<dbReference type="InterPro" id="IPR009003">
    <property type="entry name" value="Peptidase_S1_PA"/>
</dbReference>
<dbReference type="Gene3D" id="2.40.10.10">
    <property type="entry name" value="Trypsin-like serine proteases"/>
    <property type="match status" value="1"/>
</dbReference>
<proteinExistence type="inferred from homology"/>
<dbReference type="PROSITE" id="PS50240">
    <property type="entry name" value="TRYPSIN_DOM"/>
    <property type="match status" value="1"/>
</dbReference>
<evidence type="ECO:0000313" key="4">
    <source>
        <dbReference type="EMBL" id="TQM01731.1"/>
    </source>
</evidence>
<dbReference type="GO" id="GO:0004252">
    <property type="term" value="F:serine-type endopeptidase activity"/>
    <property type="evidence" value="ECO:0007669"/>
    <property type="project" value="InterPro"/>
</dbReference>